<dbReference type="PANTHER" id="PTHR43255">
    <property type="entry name" value="IRON-SULFUR-BINDING OXIDOREDUCTASE FADF-RELATED-RELATED"/>
    <property type="match status" value="1"/>
</dbReference>
<dbReference type="AlphaFoldDB" id="A0A2Z6AW86"/>
<name>A0A2Z6AW86_9BACT</name>
<keyword evidence="1" id="KW-0004">4Fe-4S</keyword>
<proteinExistence type="predicted"/>
<dbReference type="GO" id="GO:0016491">
    <property type="term" value="F:oxidoreductase activity"/>
    <property type="evidence" value="ECO:0007669"/>
    <property type="project" value="UniProtKB-KW"/>
</dbReference>
<dbReference type="PROSITE" id="PS51379">
    <property type="entry name" value="4FE4S_FER_2"/>
    <property type="match status" value="1"/>
</dbReference>
<dbReference type="Gene3D" id="1.10.1060.10">
    <property type="entry name" value="Alpha-helical ferredoxin"/>
    <property type="match status" value="1"/>
</dbReference>
<keyword evidence="8" id="KW-1185">Reference proteome</keyword>
<keyword evidence="3" id="KW-0560">Oxidoreductase</keyword>
<dbReference type="GO" id="GO:0005886">
    <property type="term" value="C:plasma membrane"/>
    <property type="evidence" value="ECO:0007669"/>
    <property type="project" value="TreeGrafter"/>
</dbReference>
<organism evidence="7 8">
    <name type="scientific">Desulfovibrio ferrophilus</name>
    <dbReference type="NCBI Taxonomy" id="241368"/>
    <lineage>
        <taxon>Bacteria</taxon>
        <taxon>Pseudomonadati</taxon>
        <taxon>Thermodesulfobacteriota</taxon>
        <taxon>Desulfovibrionia</taxon>
        <taxon>Desulfovibrionales</taxon>
        <taxon>Desulfovibrionaceae</taxon>
        <taxon>Desulfovibrio</taxon>
    </lineage>
</organism>
<evidence type="ECO:0000313" key="7">
    <source>
        <dbReference type="EMBL" id="BBD07480.1"/>
    </source>
</evidence>
<feature type="domain" description="4Fe-4S ferredoxin-type" evidence="6">
    <location>
        <begin position="20"/>
        <end position="50"/>
    </location>
</feature>
<keyword evidence="5" id="KW-0411">Iron-sulfur</keyword>
<evidence type="ECO:0000313" key="8">
    <source>
        <dbReference type="Proteomes" id="UP000269883"/>
    </source>
</evidence>
<dbReference type="InterPro" id="IPR017896">
    <property type="entry name" value="4Fe4S_Fe-S-bd"/>
</dbReference>
<evidence type="ECO:0000256" key="3">
    <source>
        <dbReference type="ARBA" id="ARBA00023002"/>
    </source>
</evidence>
<evidence type="ECO:0000256" key="4">
    <source>
        <dbReference type="ARBA" id="ARBA00023004"/>
    </source>
</evidence>
<dbReference type="SUPFAM" id="SSF46548">
    <property type="entry name" value="alpha-helical ferredoxin"/>
    <property type="match status" value="1"/>
</dbReference>
<dbReference type="InterPro" id="IPR009051">
    <property type="entry name" value="Helical_ferredxn"/>
</dbReference>
<evidence type="ECO:0000256" key="5">
    <source>
        <dbReference type="ARBA" id="ARBA00023014"/>
    </source>
</evidence>
<evidence type="ECO:0000259" key="6">
    <source>
        <dbReference type="PROSITE" id="PS51379"/>
    </source>
</evidence>
<accession>A0A2Z6AW86</accession>
<dbReference type="InterPro" id="IPR017900">
    <property type="entry name" value="4Fe4S_Fe_S_CS"/>
</dbReference>
<dbReference type="PANTHER" id="PTHR43255:SF1">
    <property type="entry name" value="IRON-SULFUR-BINDING OXIDOREDUCTASE FADF-RELATED"/>
    <property type="match status" value="1"/>
</dbReference>
<gene>
    <name evidence="7" type="ORF">DFE_0754</name>
</gene>
<dbReference type="OrthoDB" id="9769677at2"/>
<protein>
    <submittedName>
        <fullName evidence="7">Heterodisulfide reductase subunit C</fullName>
    </submittedName>
</protein>
<evidence type="ECO:0000256" key="2">
    <source>
        <dbReference type="ARBA" id="ARBA00022723"/>
    </source>
</evidence>
<keyword evidence="2" id="KW-0479">Metal-binding</keyword>
<dbReference type="InterPro" id="IPR051460">
    <property type="entry name" value="HdrC_iron-sulfur_subunit"/>
</dbReference>
<dbReference type="KEGG" id="dfl:DFE_0754"/>
<dbReference type="Pfam" id="PF13534">
    <property type="entry name" value="Fer4_17"/>
    <property type="match status" value="1"/>
</dbReference>
<dbReference type="RefSeq" id="WP_126376766.1">
    <property type="nucleotide sequence ID" value="NZ_AP017378.1"/>
</dbReference>
<keyword evidence="4" id="KW-0408">Iron</keyword>
<dbReference type="GO" id="GO:0051539">
    <property type="term" value="F:4 iron, 4 sulfur cluster binding"/>
    <property type="evidence" value="ECO:0007669"/>
    <property type="project" value="UniProtKB-KW"/>
</dbReference>
<dbReference type="PROSITE" id="PS00198">
    <property type="entry name" value="4FE4S_FER_1"/>
    <property type="match status" value="1"/>
</dbReference>
<evidence type="ECO:0000256" key="1">
    <source>
        <dbReference type="ARBA" id="ARBA00022485"/>
    </source>
</evidence>
<dbReference type="Proteomes" id="UP000269883">
    <property type="component" value="Chromosome"/>
</dbReference>
<dbReference type="EMBL" id="AP017378">
    <property type="protein sequence ID" value="BBD07480.1"/>
    <property type="molecule type" value="Genomic_DNA"/>
</dbReference>
<sequence>MTVLDLTQSFDASFADKVAKESGQDLSLCYQCGNCTAGCPYTFAYDLPVSKVMRALQWGQKDIVLTCKSIWLCATCKTCTTRCPNGIDVARIMDVLRQMSRRQGYAPEKKIKQFQDSFLDSVKKHGRVFELGTMLRFIARSRRLTDLDLGPKTAMKGKLHFRARDICGREEVEKIFARYQEGLDE</sequence>
<dbReference type="GO" id="GO:0046872">
    <property type="term" value="F:metal ion binding"/>
    <property type="evidence" value="ECO:0007669"/>
    <property type="project" value="UniProtKB-KW"/>
</dbReference>
<reference evidence="7 8" key="1">
    <citation type="journal article" date="2018" name="Sci. Adv.">
        <title>Multi-heme cytochromes provide a pathway for survival in energy-limited environments.</title>
        <authorList>
            <person name="Deng X."/>
            <person name="Dohmae N."/>
            <person name="Nealson K.H."/>
            <person name="Hashimoto K."/>
            <person name="Okamoto A."/>
        </authorList>
    </citation>
    <scope>NUCLEOTIDE SEQUENCE [LARGE SCALE GENOMIC DNA]</scope>
    <source>
        <strain evidence="7 8">IS5</strain>
    </source>
</reference>